<dbReference type="AlphaFoldDB" id="A0A2G9ZF30"/>
<protein>
    <submittedName>
        <fullName evidence="1">Uncharacterized protein</fullName>
    </submittedName>
</protein>
<gene>
    <name evidence="1" type="ORF">COX24_01785</name>
</gene>
<name>A0A2G9ZF30_9BACT</name>
<organism evidence="1 2">
    <name type="scientific">bacterium (Candidatus Gribaldobacteria) CG23_combo_of_CG06-09_8_20_14_all_37_87_8</name>
    <dbReference type="NCBI Taxonomy" id="2014278"/>
    <lineage>
        <taxon>Bacteria</taxon>
        <taxon>Candidatus Gribaldobacteria</taxon>
    </lineage>
</organism>
<comment type="caution">
    <text evidence="1">The sequence shown here is derived from an EMBL/GenBank/DDBJ whole genome shotgun (WGS) entry which is preliminary data.</text>
</comment>
<evidence type="ECO:0000313" key="2">
    <source>
        <dbReference type="Proteomes" id="UP000230447"/>
    </source>
</evidence>
<evidence type="ECO:0000313" key="1">
    <source>
        <dbReference type="EMBL" id="PIP31767.1"/>
    </source>
</evidence>
<accession>A0A2G9ZF30</accession>
<dbReference type="EMBL" id="PCSB01000035">
    <property type="protein sequence ID" value="PIP31767.1"/>
    <property type="molecule type" value="Genomic_DNA"/>
</dbReference>
<dbReference type="Proteomes" id="UP000230447">
    <property type="component" value="Unassembled WGS sequence"/>
</dbReference>
<proteinExistence type="predicted"/>
<sequence>MVEKSIKNNKIKKGQFLVSITTTKGADWEARIKEIDKLKIKKLALFVTCVNEKERKKLYQALEKTSLKEIPFCHIRSDMPFCELDYLTKRWQTKVFNLHTRKEFAFKYAYDNSKYKDKIYIENVYFGLPEDEVKRFAGICLDFSHLENDRLIRPEVFKESLKMLEKYKIGCNHISGIFATAQEIIEHSGVIRYDKHFFTNFKDFNYLKKYPLKYFSKYCALEVENPLKDQLKAIDYIVKQIKNQKSKIKD</sequence>
<reference evidence="1 2" key="1">
    <citation type="submission" date="2017-09" db="EMBL/GenBank/DDBJ databases">
        <title>Depth-based differentiation of microbial function through sediment-hosted aquifers and enrichment of novel symbionts in the deep terrestrial subsurface.</title>
        <authorList>
            <person name="Probst A.J."/>
            <person name="Ladd B."/>
            <person name="Jarett J.K."/>
            <person name="Geller-Mcgrath D.E."/>
            <person name="Sieber C.M."/>
            <person name="Emerson J.B."/>
            <person name="Anantharaman K."/>
            <person name="Thomas B.C."/>
            <person name="Malmstrom R."/>
            <person name="Stieglmeier M."/>
            <person name="Klingl A."/>
            <person name="Woyke T."/>
            <person name="Ryan C.M."/>
            <person name="Banfield J.F."/>
        </authorList>
    </citation>
    <scope>NUCLEOTIDE SEQUENCE [LARGE SCALE GENOMIC DNA]</scope>
    <source>
        <strain evidence="1">CG23_combo_of_CG06-09_8_20_14_all_37_87_8</strain>
    </source>
</reference>